<dbReference type="PIRSF" id="PIRSF007663">
    <property type="entry name" value="UCP007663"/>
    <property type="match status" value="1"/>
</dbReference>
<protein>
    <submittedName>
        <fullName evidence="4">Alpha-L-fucosidase 2</fullName>
        <ecNumber evidence="4">3.2.1.51</ecNumber>
    </submittedName>
</protein>
<keyword evidence="4" id="KW-0378">Hydrolase</keyword>
<sequence>MKLWYDKPAGAWNEALPLGNGKLGAMVYGSVNVEQVQLNEDSVWYGGPRDRNNPDTLTHLPQIRDMIFNGQIKEAEKLAAFALTGVPEGQRHYETLGNLFLFFDEEGEAENYHRALDLETATVTSSFTKNGVTYHREAFTSFPAGVFVLHLTADQSGCLSFHTQLARGNSIWNRDPFSKYTFKYQVGFNAYVDENRALSQDSVYMKGRCGGEDAVSFASAMKIKVTGGTVQTIGNSIIVEGADEATIYLAAATTYRESDPLGYAVKVIEHAALQAYDELKREHIADYQALFQRVQFKLGTCGNSEDGRNDRNDLDLNQLPTDARLERVRAGERDDGLIPLYFQYGRYLMIAGSRPGSLPLTLQGIWNQDMLPVWDSKYTININTQMNYWPSEACNLADCHLPLFDLIETMREPGRVTANKMYGCNGFMAHHNTDIWGDTATQDVCLSSSIWVMGAAWLCLHLWEHYEYSRDLEFLARAYETMKEAAIFLSEYLIEDHEGRLVICPTISPENEYVLPNGNVGVLCSGASMDAQIATALFESCIEAAEELSIQDAFVSKLKQQLQKIPQPQIGRYGQIQEWADDYEEVDQGHRHISHLFALHPGKQITMKKTPQLAQAARVTLERRLQHGGGHTGWSRAWIANMWVRLQDGQLAYENIVALLGHSTLPNLFCDHPPFQIDGNFGGTAAITEMLMQSHGGEIHLLPAIPSHWTEGSASGLRARGGVELSFSWKDSRLEQVSIKASKTSTIWIRCGQDAAQLQVVSGETYELNHYLELIK</sequence>
<dbReference type="EMBL" id="JAGGKG010000003">
    <property type="protein sequence ID" value="MBP1904282.1"/>
    <property type="molecule type" value="Genomic_DNA"/>
</dbReference>
<dbReference type="InterPro" id="IPR012341">
    <property type="entry name" value="6hp_glycosidase-like_sf"/>
</dbReference>
<dbReference type="EC" id="3.2.1.51" evidence="4"/>
<dbReference type="InterPro" id="IPR027414">
    <property type="entry name" value="GH95_N_dom"/>
</dbReference>
<evidence type="ECO:0000313" key="4">
    <source>
        <dbReference type="EMBL" id="MBP1904282.1"/>
    </source>
</evidence>
<proteinExistence type="predicted"/>
<dbReference type="InterPro" id="IPR016518">
    <property type="entry name" value="Alpha-L-fucosidase"/>
</dbReference>
<dbReference type="SUPFAM" id="SSF48208">
    <property type="entry name" value="Six-hairpin glycosidases"/>
    <property type="match status" value="1"/>
</dbReference>
<dbReference type="GO" id="GO:0004560">
    <property type="term" value="F:alpha-L-fucosidase activity"/>
    <property type="evidence" value="ECO:0007669"/>
    <property type="project" value="UniProtKB-EC"/>
</dbReference>
<evidence type="ECO:0000259" key="3">
    <source>
        <dbReference type="Pfam" id="PF22124"/>
    </source>
</evidence>
<feature type="domain" description="Alpha fucosidase A-like C-terminal" evidence="2">
    <location>
        <begin position="693"/>
        <end position="757"/>
    </location>
</feature>
<keyword evidence="4" id="KW-0326">Glycosidase</keyword>
<dbReference type="Pfam" id="PF22124">
    <property type="entry name" value="Glyco_hydro_95_cat"/>
    <property type="match status" value="1"/>
</dbReference>
<reference evidence="4 5" key="1">
    <citation type="submission" date="2021-03" db="EMBL/GenBank/DDBJ databases">
        <title>Genomic Encyclopedia of Type Strains, Phase IV (KMG-IV): sequencing the most valuable type-strain genomes for metagenomic binning, comparative biology and taxonomic classification.</title>
        <authorList>
            <person name="Goeker M."/>
        </authorList>
    </citation>
    <scope>NUCLEOTIDE SEQUENCE [LARGE SCALE GENOMIC DNA]</scope>
    <source>
        <strain evidence="4 5">DSM 14349</strain>
    </source>
</reference>
<gene>
    <name evidence="4" type="ORF">J2Z32_000899</name>
</gene>
<dbReference type="InterPro" id="IPR049053">
    <property type="entry name" value="AFCA-like_C"/>
</dbReference>
<evidence type="ECO:0000259" key="1">
    <source>
        <dbReference type="Pfam" id="PF14498"/>
    </source>
</evidence>
<dbReference type="Gene3D" id="1.50.10.10">
    <property type="match status" value="1"/>
</dbReference>
<dbReference type="Pfam" id="PF14498">
    <property type="entry name" value="Glyco_hyd_65N_2"/>
    <property type="match status" value="1"/>
</dbReference>
<dbReference type="Pfam" id="PF21307">
    <property type="entry name" value="Glyco_hydro_95_C"/>
    <property type="match status" value="1"/>
</dbReference>
<name>A0ABS4FNX1_9BACL</name>
<dbReference type="Proteomes" id="UP001519272">
    <property type="component" value="Unassembled WGS sequence"/>
</dbReference>
<evidence type="ECO:0000259" key="2">
    <source>
        <dbReference type="Pfam" id="PF21307"/>
    </source>
</evidence>
<accession>A0ABS4FNX1</accession>
<dbReference type="PANTHER" id="PTHR31084:SF0">
    <property type="entry name" value="ALPHA-L-FUCOSIDASE 2"/>
    <property type="match status" value="1"/>
</dbReference>
<evidence type="ECO:0000313" key="5">
    <source>
        <dbReference type="Proteomes" id="UP001519272"/>
    </source>
</evidence>
<feature type="domain" description="Glycosyl hydrolase family 95 catalytic" evidence="3">
    <location>
        <begin position="276"/>
        <end position="691"/>
    </location>
</feature>
<dbReference type="RefSeq" id="WP_210087967.1">
    <property type="nucleotide sequence ID" value="NZ_JAGGKG010000003.1"/>
</dbReference>
<organism evidence="4 5">
    <name type="scientific">Paenibacillus turicensis</name>
    <dbReference type="NCBI Taxonomy" id="160487"/>
    <lineage>
        <taxon>Bacteria</taxon>
        <taxon>Bacillati</taxon>
        <taxon>Bacillota</taxon>
        <taxon>Bacilli</taxon>
        <taxon>Bacillales</taxon>
        <taxon>Paenibacillaceae</taxon>
        <taxon>Paenibacillus</taxon>
    </lineage>
</organism>
<comment type="caution">
    <text evidence="4">The sequence shown here is derived from an EMBL/GenBank/DDBJ whole genome shotgun (WGS) entry which is preliminary data.</text>
</comment>
<dbReference type="PANTHER" id="PTHR31084">
    <property type="entry name" value="ALPHA-L-FUCOSIDASE 2"/>
    <property type="match status" value="1"/>
</dbReference>
<keyword evidence="5" id="KW-1185">Reference proteome</keyword>
<feature type="domain" description="Glycosyl hydrolase family 95 N-terminal" evidence="1">
    <location>
        <begin position="3"/>
        <end position="257"/>
    </location>
</feature>
<dbReference type="InterPro" id="IPR008928">
    <property type="entry name" value="6-hairpin_glycosidase_sf"/>
</dbReference>
<dbReference type="InterPro" id="IPR054363">
    <property type="entry name" value="GH95_cat"/>
</dbReference>